<sequence>MLSLGNAYLCEEPFFIKTGILIDSNIEKVKSGILSLKKKFPGKFVQEVDTDEILEEL</sequence>
<name>X1SYZ6_9ZZZZ</name>
<accession>X1SYZ6</accession>
<gene>
    <name evidence="1" type="ORF">S12H4_14224</name>
</gene>
<evidence type="ECO:0000313" key="1">
    <source>
        <dbReference type="EMBL" id="GAI80555.1"/>
    </source>
</evidence>
<organism evidence="1">
    <name type="scientific">marine sediment metagenome</name>
    <dbReference type="NCBI Taxonomy" id="412755"/>
    <lineage>
        <taxon>unclassified sequences</taxon>
        <taxon>metagenomes</taxon>
        <taxon>ecological metagenomes</taxon>
    </lineage>
</organism>
<feature type="non-terminal residue" evidence="1">
    <location>
        <position position="57"/>
    </location>
</feature>
<reference evidence="1" key="1">
    <citation type="journal article" date="2014" name="Front. Microbiol.">
        <title>High frequency of phylogenetically diverse reductive dehalogenase-homologous genes in deep subseafloor sedimentary metagenomes.</title>
        <authorList>
            <person name="Kawai M."/>
            <person name="Futagami T."/>
            <person name="Toyoda A."/>
            <person name="Takaki Y."/>
            <person name="Nishi S."/>
            <person name="Hori S."/>
            <person name="Arai W."/>
            <person name="Tsubouchi T."/>
            <person name="Morono Y."/>
            <person name="Uchiyama I."/>
            <person name="Ito T."/>
            <person name="Fujiyama A."/>
            <person name="Inagaki F."/>
            <person name="Takami H."/>
        </authorList>
    </citation>
    <scope>NUCLEOTIDE SEQUENCE</scope>
    <source>
        <strain evidence="1">Expedition CK06-06</strain>
    </source>
</reference>
<proteinExistence type="predicted"/>
<dbReference type="EMBL" id="BARW01006774">
    <property type="protein sequence ID" value="GAI80555.1"/>
    <property type="molecule type" value="Genomic_DNA"/>
</dbReference>
<protein>
    <submittedName>
        <fullName evidence="1">Uncharacterized protein</fullName>
    </submittedName>
</protein>
<dbReference type="AlphaFoldDB" id="X1SYZ6"/>
<comment type="caution">
    <text evidence="1">The sequence shown here is derived from an EMBL/GenBank/DDBJ whole genome shotgun (WGS) entry which is preliminary data.</text>
</comment>